<accession>A0A2G8RVQ7</accession>
<comment type="caution">
    <text evidence="2">The sequence shown here is derived from an EMBL/GenBank/DDBJ whole genome shotgun (WGS) entry which is preliminary data.</text>
</comment>
<dbReference type="Proteomes" id="UP000230002">
    <property type="component" value="Unassembled WGS sequence"/>
</dbReference>
<evidence type="ECO:0000256" key="1">
    <source>
        <dbReference type="SAM" id="MobiDB-lite"/>
    </source>
</evidence>
<proteinExistence type="predicted"/>
<feature type="region of interest" description="Disordered" evidence="1">
    <location>
        <begin position="1"/>
        <end position="90"/>
    </location>
</feature>
<keyword evidence="3" id="KW-1185">Reference proteome</keyword>
<dbReference type="AlphaFoldDB" id="A0A2G8RVQ7"/>
<reference evidence="2 3" key="1">
    <citation type="journal article" date="2015" name="Sci. Rep.">
        <title>Chromosome-level genome map provides insights into diverse defense mechanisms in the medicinal fungus Ganoderma sinense.</title>
        <authorList>
            <person name="Zhu Y."/>
            <person name="Xu J."/>
            <person name="Sun C."/>
            <person name="Zhou S."/>
            <person name="Xu H."/>
            <person name="Nelson D.R."/>
            <person name="Qian J."/>
            <person name="Song J."/>
            <person name="Luo H."/>
            <person name="Xiang L."/>
            <person name="Li Y."/>
            <person name="Xu Z."/>
            <person name="Ji A."/>
            <person name="Wang L."/>
            <person name="Lu S."/>
            <person name="Hayward A."/>
            <person name="Sun W."/>
            <person name="Li X."/>
            <person name="Schwartz D.C."/>
            <person name="Wang Y."/>
            <person name="Chen S."/>
        </authorList>
    </citation>
    <scope>NUCLEOTIDE SEQUENCE [LARGE SCALE GENOMIC DNA]</scope>
    <source>
        <strain evidence="2 3">ZZ0214-1</strain>
    </source>
</reference>
<evidence type="ECO:0000313" key="2">
    <source>
        <dbReference type="EMBL" id="PIL25592.1"/>
    </source>
</evidence>
<organism evidence="2 3">
    <name type="scientific">Ganoderma sinense ZZ0214-1</name>
    <dbReference type="NCBI Taxonomy" id="1077348"/>
    <lineage>
        <taxon>Eukaryota</taxon>
        <taxon>Fungi</taxon>
        <taxon>Dikarya</taxon>
        <taxon>Basidiomycota</taxon>
        <taxon>Agaricomycotina</taxon>
        <taxon>Agaricomycetes</taxon>
        <taxon>Polyporales</taxon>
        <taxon>Polyporaceae</taxon>
        <taxon>Ganoderma</taxon>
    </lineage>
</organism>
<dbReference type="OrthoDB" id="2766736at2759"/>
<protein>
    <submittedName>
        <fullName evidence="2">Uncharacterized protein</fullName>
    </submittedName>
</protein>
<sequence length="489" mass="53746">MELLSQVPHAEDVEPITELDREREDDNGYGAAVESVGMPPMDSFLPSRSKVVEVPPPPTQKEITLSKMPTELSHRTSARTSPPQLLPCPPGVTKYTKAPFAVRPIADSWETLPRLGGCLRNGEYAIVNPPHEDPTPARLKALLSYGIQDVPLLTRLDEQSAGPLPPSAARPVTPEPHQFTFRSDVIRLARNTKVKFDEIASLEYEMKLDTAVLHARAVGVIERHHDAITQLGPAGEALVTDIGDAFHALERVNEVLIRLTGGFKNVPSMPWNWDALLDLLTKVDELRDLYATAWSRFNVLEEDMRPVCSEVHHLQHNVASVQDCLDGITNKAIKACEPLLHNLYKHLATKLEDIEKRLGRLNGAASTPIASVQPDLQQVVAAITALSERIDRLEKSSGDGIVARIEATIGTYLTDRGLPDDVLRQLGTRFGYPPGPVEVGGSISDALHTIYPLCAWVRGKSNRRITMRKVWNITVAVGCSHQDSHSSAG</sequence>
<gene>
    <name evidence="2" type="ORF">GSI_11340</name>
</gene>
<evidence type="ECO:0000313" key="3">
    <source>
        <dbReference type="Proteomes" id="UP000230002"/>
    </source>
</evidence>
<dbReference type="EMBL" id="AYKW01000045">
    <property type="protein sequence ID" value="PIL25592.1"/>
    <property type="molecule type" value="Genomic_DNA"/>
</dbReference>
<name>A0A2G8RVQ7_9APHY</name>